<evidence type="ECO:0000313" key="2">
    <source>
        <dbReference type="Proteomes" id="UP000076842"/>
    </source>
</evidence>
<dbReference type="EMBL" id="KV423940">
    <property type="protein sequence ID" value="KZT59452.1"/>
    <property type="molecule type" value="Genomic_DNA"/>
</dbReference>
<dbReference type="Proteomes" id="UP000076842">
    <property type="component" value="Unassembled WGS sequence"/>
</dbReference>
<dbReference type="InParanoid" id="A0A165HLT0"/>
<gene>
    <name evidence="1" type="ORF">CALCODRAFT_493594</name>
</gene>
<proteinExistence type="predicted"/>
<protein>
    <submittedName>
        <fullName evidence="1">Uncharacterized protein</fullName>
    </submittedName>
</protein>
<sequence length="71" mass="8110">MRLRKPRQGLCGRRRGRNCLQCDTRTLALALAALHYIIAILLDCLDLDNFHISGRIERNTPPPARQKGTRN</sequence>
<reference evidence="1 2" key="1">
    <citation type="journal article" date="2016" name="Mol. Biol. Evol.">
        <title>Comparative Genomics of Early-Diverging Mushroom-Forming Fungi Provides Insights into the Origins of Lignocellulose Decay Capabilities.</title>
        <authorList>
            <person name="Nagy L.G."/>
            <person name="Riley R."/>
            <person name="Tritt A."/>
            <person name="Adam C."/>
            <person name="Daum C."/>
            <person name="Floudas D."/>
            <person name="Sun H."/>
            <person name="Yadav J.S."/>
            <person name="Pangilinan J."/>
            <person name="Larsson K.H."/>
            <person name="Matsuura K."/>
            <person name="Barry K."/>
            <person name="Labutti K."/>
            <person name="Kuo R."/>
            <person name="Ohm R.A."/>
            <person name="Bhattacharya S.S."/>
            <person name="Shirouzu T."/>
            <person name="Yoshinaga Y."/>
            <person name="Martin F.M."/>
            <person name="Grigoriev I.V."/>
            <person name="Hibbett D.S."/>
        </authorList>
    </citation>
    <scope>NUCLEOTIDE SEQUENCE [LARGE SCALE GENOMIC DNA]</scope>
    <source>
        <strain evidence="1 2">HHB12733</strain>
    </source>
</reference>
<evidence type="ECO:0000313" key="1">
    <source>
        <dbReference type="EMBL" id="KZT59452.1"/>
    </source>
</evidence>
<accession>A0A165HLT0</accession>
<organism evidence="1 2">
    <name type="scientific">Calocera cornea HHB12733</name>
    <dbReference type="NCBI Taxonomy" id="1353952"/>
    <lineage>
        <taxon>Eukaryota</taxon>
        <taxon>Fungi</taxon>
        <taxon>Dikarya</taxon>
        <taxon>Basidiomycota</taxon>
        <taxon>Agaricomycotina</taxon>
        <taxon>Dacrymycetes</taxon>
        <taxon>Dacrymycetales</taxon>
        <taxon>Dacrymycetaceae</taxon>
        <taxon>Calocera</taxon>
    </lineage>
</organism>
<name>A0A165HLT0_9BASI</name>
<keyword evidence="2" id="KW-1185">Reference proteome</keyword>
<dbReference type="AlphaFoldDB" id="A0A165HLT0"/>